<accession>Q2CC35</accession>
<dbReference type="Proteomes" id="UP000003635">
    <property type="component" value="Unassembled WGS sequence"/>
</dbReference>
<dbReference type="OrthoDB" id="7209874at2"/>
<keyword evidence="5" id="KW-1185">Reference proteome</keyword>
<gene>
    <name evidence="4" type="ORF">OG2516_12729</name>
</gene>
<reference evidence="4 5" key="1">
    <citation type="journal article" date="2010" name="J. Bacteriol.">
        <title>Genome sequences of Oceanicola granulosus HTCC2516(T) and Oceanicola batsensis HTCC2597(TDelta).</title>
        <authorList>
            <person name="Thrash J.C."/>
            <person name="Cho J.C."/>
            <person name="Vergin K.L."/>
            <person name="Giovannoni S.J."/>
        </authorList>
    </citation>
    <scope>NUCLEOTIDE SEQUENCE [LARGE SCALE GENOMIC DNA]</scope>
    <source>
        <strain evidence="5">ATCC BAA-861 / DSM 15982 / KCTC 12143 / HTCC2516</strain>
    </source>
</reference>
<dbReference type="HOGENOM" id="CLU_007383_4_0_5"/>
<dbReference type="SUPFAM" id="SSF51735">
    <property type="entry name" value="NAD(P)-binding Rossmann-fold domains"/>
    <property type="match status" value="1"/>
</dbReference>
<dbReference type="AlphaFoldDB" id="Q2CC35"/>
<dbReference type="InterPro" id="IPR001509">
    <property type="entry name" value="Epimerase_deHydtase"/>
</dbReference>
<evidence type="ECO:0000313" key="5">
    <source>
        <dbReference type="Proteomes" id="UP000003635"/>
    </source>
</evidence>
<comment type="pathway">
    <text evidence="1">Bacterial outer membrane biogenesis; LPS O-antigen biosynthesis.</text>
</comment>
<organism evidence="4 5">
    <name type="scientific">Oceanicola granulosus (strain ATCC BAA-861 / DSM 15982 / KCTC 12143 / HTCC2516)</name>
    <dbReference type="NCBI Taxonomy" id="314256"/>
    <lineage>
        <taxon>Bacteria</taxon>
        <taxon>Pseudomonadati</taxon>
        <taxon>Pseudomonadota</taxon>
        <taxon>Alphaproteobacteria</taxon>
        <taxon>Rhodobacterales</taxon>
        <taxon>Roseobacteraceae</taxon>
        <taxon>Oceanicola</taxon>
    </lineage>
</organism>
<name>Q2CC35_OCEGH</name>
<dbReference type="PANTHER" id="PTHR43000">
    <property type="entry name" value="DTDP-D-GLUCOSE 4,6-DEHYDRATASE-RELATED"/>
    <property type="match status" value="1"/>
</dbReference>
<comment type="caution">
    <text evidence="4">The sequence shown here is derived from an EMBL/GenBank/DDBJ whole genome shotgun (WGS) entry which is preliminary data.</text>
</comment>
<dbReference type="Pfam" id="PF01370">
    <property type="entry name" value="Epimerase"/>
    <property type="match status" value="1"/>
</dbReference>
<dbReference type="CDD" id="cd08946">
    <property type="entry name" value="SDR_e"/>
    <property type="match status" value="1"/>
</dbReference>
<evidence type="ECO:0000256" key="1">
    <source>
        <dbReference type="ARBA" id="ARBA00005125"/>
    </source>
</evidence>
<evidence type="ECO:0000313" key="4">
    <source>
        <dbReference type="EMBL" id="EAR50246.1"/>
    </source>
</evidence>
<evidence type="ECO:0000256" key="2">
    <source>
        <dbReference type="ARBA" id="ARBA00007637"/>
    </source>
</evidence>
<dbReference type="Gene3D" id="3.40.50.720">
    <property type="entry name" value="NAD(P)-binding Rossmann-like Domain"/>
    <property type="match status" value="1"/>
</dbReference>
<feature type="domain" description="NAD-dependent epimerase/dehydratase" evidence="3">
    <location>
        <begin position="9"/>
        <end position="250"/>
    </location>
</feature>
<dbReference type="InterPro" id="IPR036291">
    <property type="entry name" value="NAD(P)-bd_dom_sf"/>
</dbReference>
<sequence length="318" mass="33475">MTSTSDSPVLVIGGRGFVGAHVTEALIASGRPVHLFGPAMEDDLLAPLAGRFTETVGSITDRAALADVLADSGAREVVTMAAHSAGRVGLMRSGEAEADKAMAVNVDGFRLLCEAAREAGVTRLVWTSSTVVYGDAADYPAGPVDEDAPCRPRTFYGLTKQLAEAVAGHHRRVHGLPVTGLRLPLVLGPKLWYAGAAAAILEAAAAAREGRAHRVAFHDDPMDLMHVTDCARAVLACLDHPEPPGEIYNLTGFTARMSELLAGLAARAPGWRAEHEITPAARDFPPVSAARIRADLGFAPRHDLDAVLDGLMQTKETA</sequence>
<dbReference type="EMBL" id="AAOT01000033">
    <property type="protein sequence ID" value="EAR50246.1"/>
    <property type="molecule type" value="Genomic_DNA"/>
</dbReference>
<protein>
    <submittedName>
        <fullName evidence="4">NAD-dependent epimerase/dehydratase family protein</fullName>
    </submittedName>
</protein>
<evidence type="ECO:0000259" key="3">
    <source>
        <dbReference type="Pfam" id="PF01370"/>
    </source>
</evidence>
<dbReference type="STRING" id="314256.OG2516_12729"/>
<dbReference type="RefSeq" id="WP_007256051.1">
    <property type="nucleotide sequence ID" value="NZ_CH724108.1"/>
</dbReference>
<proteinExistence type="inferred from homology"/>
<dbReference type="eggNOG" id="COG0451">
    <property type="taxonomic scope" value="Bacteria"/>
</dbReference>
<comment type="similarity">
    <text evidence="2">Belongs to the NAD(P)-dependent epimerase/dehydratase family.</text>
</comment>